<accession>A0ABP0UTA0</accession>
<name>A0ABP0UTA0_9BRYO</name>
<keyword evidence="1" id="KW-0880">Kelch repeat</keyword>
<feature type="compositionally biased region" description="Basic and acidic residues" evidence="3">
    <location>
        <begin position="1"/>
        <end position="20"/>
    </location>
</feature>
<organism evidence="4 5">
    <name type="scientific">Sphagnum troendelagicum</name>
    <dbReference type="NCBI Taxonomy" id="128251"/>
    <lineage>
        <taxon>Eukaryota</taxon>
        <taxon>Viridiplantae</taxon>
        <taxon>Streptophyta</taxon>
        <taxon>Embryophyta</taxon>
        <taxon>Bryophyta</taxon>
        <taxon>Sphagnophytina</taxon>
        <taxon>Sphagnopsida</taxon>
        <taxon>Sphagnales</taxon>
        <taxon>Sphagnaceae</taxon>
        <taxon>Sphagnum</taxon>
    </lineage>
</organism>
<gene>
    <name evidence="4" type="ORF">CSSPTR1EN2_LOCUS19777</name>
</gene>
<evidence type="ECO:0000256" key="1">
    <source>
        <dbReference type="ARBA" id="ARBA00022441"/>
    </source>
</evidence>
<dbReference type="InterPro" id="IPR011043">
    <property type="entry name" value="Gal_Oxase/kelch_b-propeller"/>
</dbReference>
<sequence length="579" mass="63666">MKWENVKVKQKAKEVSDSKKSPGRKVGATGPGKKWGHTCNSVKGGRFLYIFGGYGRDDCQTHDIHVFDSVKQMWSKPNVRGTPPTARDSHTCTTVDHNLFVFGGTDGTNPLKDLHVLDTVTNTWSTPKVQGDAPSAREGHSAALIGTNIYIFGGCGKSSDDSEESYYNDLYILDTKTFTWAKAATSGTLPSPRDSHSMSSWNNKLFVLGGEDGSNSFLADAYVLDAGTLTWKELRTSGQKMAPRAGHTTVALRQHLFVFGGFTDDRKIFDDLHVLNVETGAWMKATTTGEGPSQRFSLAGDVVDDKKGILFFIGGCNETLEALDDMYYLETDMKIEQLELQPKLEKLSLRKELKRKRQGELTGAVDDYSPALPGSVGMLPSHLFWISPSTYGPYDVVPAADRIFEAKISDVFHFGFTLEAYIDNKPLRGLLFSYKPGFAHAAHNYVSRKKAAEEAAMTKMLEQRRQERKVARLAKLQVKRAAAEAAALAAAATVQPPMPPLEQQHESEQTLETHEGTVLPPDMNEASHLVHTDLFGTSFGDGGEFSADGLDMDTPTTPPGTRAAVQQLVEEHMHEIVNE</sequence>
<dbReference type="PANTHER" id="PTHR46228">
    <property type="entry name" value="KELCH DOMAIN-CONTAINING PROTEIN"/>
    <property type="match status" value="1"/>
</dbReference>
<keyword evidence="5" id="KW-1185">Reference proteome</keyword>
<evidence type="ECO:0000313" key="5">
    <source>
        <dbReference type="Proteomes" id="UP001497512"/>
    </source>
</evidence>
<dbReference type="SUPFAM" id="SSF50965">
    <property type="entry name" value="Galactose oxidase, central domain"/>
    <property type="match status" value="1"/>
</dbReference>
<dbReference type="Gene3D" id="2.120.10.80">
    <property type="entry name" value="Kelch-type beta propeller"/>
    <property type="match status" value="2"/>
</dbReference>
<dbReference type="PANTHER" id="PTHR46228:SF2">
    <property type="entry name" value="KELCH REPEAT PROTEIN (AFU_ORTHOLOGUE AFUA_4G14350)"/>
    <property type="match status" value="1"/>
</dbReference>
<evidence type="ECO:0000256" key="3">
    <source>
        <dbReference type="SAM" id="MobiDB-lite"/>
    </source>
</evidence>
<evidence type="ECO:0000313" key="4">
    <source>
        <dbReference type="EMBL" id="CAK9229526.1"/>
    </source>
</evidence>
<proteinExistence type="predicted"/>
<reference evidence="4" key="1">
    <citation type="submission" date="2024-02" db="EMBL/GenBank/DDBJ databases">
        <authorList>
            <consortium name="ELIXIR-Norway"/>
            <consortium name="Elixir Norway"/>
        </authorList>
    </citation>
    <scope>NUCLEOTIDE SEQUENCE</scope>
</reference>
<keyword evidence="2" id="KW-0677">Repeat</keyword>
<dbReference type="EMBL" id="OZ019898">
    <property type="protein sequence ID" value="CAK9229526.1"/>
    <property type="molecule type" value="Genomic_DNA"/>
</dbReference>
<dbReference type="SUPFAM" id="SSF117281">
    <property type="entry name" value="Kelch motif"/>
    <property type="match status" value="1"/>
</dbReference>
<feature type="region of interest" description="Disordered" evidence="3">
    <location>
        <begin position="1"/>
        <end position="34"/>
    </location>
</feature>
<protein>
    <submittedName>
        <fullName evidence="4">Uncharacterized protein</fullName>
    </submittedName>
</protein>
<evidence type="ECO:0000256" key="2">
    <source>
        <dbReference type="ARBA" id="ARBA00022737"/>
    </source>
</evidence>
<dbReference type="Pfam" id="PF24681">
    <property type="entry name" value="Kelch_KLHDC2_KLHL20_DRC7"/>
    <property type="match status" value="1"/>
</dbReference>
<dbReference type="Proteomes" id="UP001497512">
    <property type="component" value="Chromosome 6"/>
</dbReference>
<dbReference type="InterPro" id="IPR015915">
    <property type="entry name" value="Kelch-typ_b-propeller"/>
</dbReference>